<protein>
    <submittedName>
        <fullName evidence="7">G protein-coupled glucose receptor regulating Gpa2-domain-containing protein</fullName>
    </submittedName>
</protein>
<comment type="subcellular location">
    <subcellularLocation>
        <location evidence="1">Membrane</location>
        <topology evidence="1">Multi-pass membrane protein</topology>
    </subcellularLocation>
</comment>
<keyword evidence="4 5" id="KW-0472">Membrane</keyword>
<evidence type="ECO:0000256" key="2">
    <source>
        <dbReference type="ARBA" id="ARBA00022692"/>
    </source>
</evidence>
<feature type="transmembrane region" description="Helical" evidence="5">
    <location>
        <begin position="41"/>
        <end position="58"/>
    </location>
</feature>
<feature type="transmembrane region" description="Helical" evidence="5">
    <location>
        <begin position="131"/>
        <end position="153"/>
    </location>
</feature>
<keyword evidence="8" id="KW-1185">Reference proteome</keyword>
<dbReference type="Gene3D" id="1.20.1070.10">
    <property type="entry name" value="Rhodopsin 7-helix transmembrane proteins"/>
    <property type="match status" value="1"/>
</dbReference>
<dbReference type="Pfam" id="PF11710">
    <property type="entry name" value="Git3"/>
    <property type="match status" value="1"/>
</dbReference>
<organism evidence="7 8">
    <name type="scientific">Dactylonectria macrodidyma</name>
    <dbReference type="NCBI Taxonomy" id="307937"/>
    <lineage>
        <taxon>Eukaryota</taxon>
        <taxon>Fungi</taxon>
        <taxon>Dikarya</taxon>
        <taxon>Ascomycota</taxon>
        <taxon>Pezizomycotina</taxon>
        <taxon>Sordariomycetes</taxon>
        <taxon>Hypocreomycetidae</taxon>
        <taxon>Hypocreales</taxon>
        <taxon>Nectriaceae</taxon>
        <taxon>Dactylonectria</taxon>
    </lineage>
</organism>
<evidence type="ECO:0000259" key="6">
    <source>
        <dbReference type="PROSITE" id="PS50262"/>
    </source>
</evidence>
<feature type="domain" description="G-protein coupled receptors family 1 profile" evidence="6">
    <location>
        <begin position="24"/>
        <end position="194"/>
    </location>
</feature>
<keyword evidence="7" id="KW-0675">Receptor</keyword>
<dbReference type="PROSITE" id="PS50262">
    <property type="entry name" value="G_PROTEIN_RECEP_F1_2"/>
    <property type="match status" value="1"/>
</dbReference>
<dbReference type="InterPro" id="IPR017452">
    <property type="entry name" value="GPCR_Rhodpsn_7TM"/>
</dbReference>
<comment type="caution">
    <text evidence="7">The sequence shown here is derived from an EMBL/GenBank/DDBJ whole genome shotgun (WGS) entry which is preliminary data.</text>
</comment>
<reference evidence="7" key="1">
    <citation type="journal article" date="2021" name="Nat. Commun.">
        <title>Genetic determinants of endophytism in the Arabidopsis root mycobiome.</title>
        <authorList>
            <person name="Mesny F."/>
            <person name="Miyauchi S."/>
            <person name="Thiergart T."/>
            <person name="Pickel B."/>
            <person name="Atanasova L."/>
            <person name="Karlsson M."/>
            <person name="Huettel B."/>
            <person name="Barry K.W."/>
            <person name="Haridas S."/>
            <person name="Chen C."/>
            <person name="Bauer D."/>
            <person name="Andreopoulos W."/>
            <person name="Pangilinan J."/>
            <person name="LaButti K."/>
            <person name="Riley R."/>
            <person name="Lipzen A."/>
            <person name="Clum A."/>
            <person name="Drula E."/>
            <person name="Henrissat B."/>
            <person name="Kohler A."/>
            <person name="Grigoriev I.V."/>
            <person name="Martin F.M."/>
            <person name="Hacquard S."/>
        </authorList>
    </citation>
    <scope>NUCLEOTIDE SEQUENCE</scope>
    <source>
        <strain evidence="7">MPI-CAGE-AT-0147</strain>
    </source>
</reference>
<dbReference type="EMBL" id="JAGMUV010000028">
    <property type="protein sequence ID" value="KAH7117317.1"/>
    <property type="molecule type" value="Genomic_DNA"/>
</dbReference>
<evidence type="ECO:0000256" key="3">
    <source>
        <dbReference type="ARBA" id="ARBA00022989"/>
    </source>
</evidence>
<evidence type="ECO:0000313" key="8">
    <source>
        <dbReference type="Proteomes" id="UP000738349"/>
    </source>
</evidence>
<dbReference type="GO" id="GO:0005886">
    <property type="term" value="C:plasma membrane"/>
    <property type="evidence" value="ECO:0007669"/>
    <property type="project" value="TreeGrafter"/>
</dbReference>
<accession>A0A9P9IEV3</accession>
<dbReference type="PANTHER" id="PTHR23112:SF37">
    <property type="entry name" value="G PROTEIN-COUPLED RECEPTOR GPR1"/>
    <property type="match status" value="1"/>
</dbReference>
<dbReference type="Proteomes" id="UP000738349">
    <property type="component" value="Unassembled WGS sequence"/>
</dbReference>
<sequence>MSTTPIDPVIAIPTFIGSLLSFLATAIAIVLYIVIPPKRHFRHALIINLLVADFMNSLNNTVSGAVALASGHADENATVSASCLANAWLGQFSVQAIDFNILIISIVVLFTVLNPLLVAQSSARATTAVCVAAWIPGLITSTIGLGLGAYGHVSGNWCWIRPGYLGLRYGLTHGWRIAIFLATIVIYTYIYIRLKRMFGRFRISDPSSATLGDPTCIDNSAELSDTQHILASSSYEVSGDLHDRPKQIQAPLDPALVGKATLWSASAEDYRSQTQSRLEPFQSVQKSADPIRPASHFPAPPNLKKMLLMNGYPIAYILLWIPGMANRLAESVDTSPRWLQALQCSTQFIGFVNAFTYGLSEHLQQASLRWKDRRGFSRA</sequence>
<evidence type="ECO:0000313" key="7">
    <source>
        <dbReference type="EMBL" id="KAH7117317.1"/>
    </source>
</evidence>
<dbReference type="OrthoDB" id="100006at2759"/>
<dbReference type="InterPro" id="IPR023041">
    <property type="entry name" value="Glucose_rcpt_Git3-like_N"/>
</dbReference>
<evidence type="ECO:0000256" key="4">
    <source>
        <dbReference type="ARBA" id="ARBA00023136"/>
    </source>
</evidence>
<keyword evidence="2 5" id="KW-0812">Transmembrane</keyword>
<feature type="transmembrane region" description="Helical" evidence="5">
    <location>
        <begin position="173"/>
        <end position="192"/>
    </location>
</feature>
<dbReference type="GO" id="GO:0007189">
    <property type="term" value="P:adenylate cyclase-activating G protein-coupled receptor signaling pathway"/>
    <property type="evidence" value="ECO:0007669"/>
    <property type="project" value="TreeGrafter"/>
</dbReference>
<proteinExistence type="predicted"/>
<evidence type="ECO:0000256" key="1">
    <source>
        <dbReference type="ARBA" id="ARBA00004141"/>
    </source>
</evidence>
<keyword evidence="3 5" id="KW-1133">Transmembrane helix</keyword>
<feature type="transmembrane region" description="Helical" evidence="5">
    <location>
        <begin position="12"/>
        <end position="34"/>
    </location>
</feature>
<feature type="transmembrane region" description="Helical" evidence="5">
    <location>
        <begin position="99"/>
        <end position="119"/>
    </location>
</feature>
<name>A0A9P9IEV3_9HYPO</name>
<dbReference type="SUPFAM" id="SSF81321">
    <property type="entry name" value="Family A G protein-coupled receptor-like"/>
    <property type="match status" value="1"/>
</dbReference>
<dbReference type="PANTHER" id="PTHR23112">
    <property type="entry name" value="G PROTEIN-COUPLED RECEPTOR 157-RELATED"/>
    <property type="match status" value="1"/>
</dbReference>
<gene>
    <name evidence="7" type="ORF">EDB81DRAFT_701624</name>
</gene>
<evidence type="ECO:0000256" key="5">
    <source>
        <dbReference type="SAM" id="Phobius"/>
    </source>
</evidence>
<dbReference type="AlphaFoldDB" id="A0A9P9IEV3"/>
<dbReference type="GO" id="GO:0004930">
    <property type="term" value="F:G protein-coupled receptor activity"/>
    <property type="evidence" value="ECO:0007669"/>
    <property type="project" value="TreeGrafter"/>
</dbReference>